<accession>A0A1G2RBH7</accession>
<dbReference type="InterPro" id="IPR010139">
    <property type="entry name" value="Imidazole-glycPsynth_HisH"/>
</dbReference>
<dbReference type="SUPFAM" id="SSF52317">
    <property type="entry name" value="Class I glutamine amidotransferase-like"/>
    <property type="match status" value="1"/>
</dbReference>
<evidence type="ECO:0000256" key="7">
    <source>
        <dbReference type="ARBA" id="ARBA00023239"/>
    </source>
</evidence>
<dbReference type="Pfam" id="PF00117">
    <property type="entry name" value="GATase"/>
    <property type="match status" value="1"/>
</dbReference>
<reference evidence="13 14" key="1">
    <citation type="journal article" date="2016" name="Nat. Commun.">
        <title>Thousands of microbial genomes shed light on interconnected biogeochemical processes in an aquifer system.</title>
        <authorList>
            <person name="Anantharaman K."/>
            <person name="Brown C.T."/>
            <person name="Hug L.A."/>
            <person name="Sharon I."/>
            <person name="Castelle C.J."/>
            <person name="Probst A.J."/>
            <person name="Thomas B.C."/>
            <person name="Singh A."/>
            <person name="Wilkins M.J."/>
            <person name="Karaoz U."/>
            <person name="Brodie E.L."/>
            <person name="Williams K.H."/>
            <person name="Hubbard S.S."/>
            <person name="Banfield J.F."/>
        </authorList>
    </citation>
    <scope>NUCLEOTIDE SEQUENCE [LARGE SCALE GENOMIC DNA]</scope>
</reference>
<dbReference type="AlphaFoldDB" id="A0A1G2RBH7"/>
<evidence type="ECO:0000256" key="11">
    <source>
        <dbReference type="PIRSR" id="PIRSR000495-1"/>
    </source>
</evidence>
<dbReference type="InterPro" id="IPR029062">
    <property type="entry name" value="Class_I_gatase-like"/>
</dbReference>
<feature type="active site" evidence="10 11">
    <location>
        <position position="184"/>
    </location>
</feature>
<proteinExistence type="inferred from homology"/>
<dbReference type="InterPro" id="IPR017926">
    <property type="entry name" value="GATASE"/>
</dbReference>
<dbReference type="PANTHER" id="PTHR42701:SF1">
    <property type="entry name" value="IMIDAZOLE GLYCEROL PHOSPHATE SYNTHASE SUBUNIT HISH"/>
    <property type="match status" value="1"/>
</dbReference>
<comment type="function">
    <text evidence="10">IGPS catalyzes the conversion of PRFAR and glutamine to IGP, AICAR and glutamate. The HisH subunit catalyzes the hydrolysis of glutamine to glutamate and ammonia as part of the synthesis of IGP and AICAR. The resulting ammonia molecule is channeled to the active site of HisF.</text>
</comment>
<evidence type="ECO:0000256" key="4">
    <source>
        <dbReference type="ARBA" id="ARBA00022801"/>
    </source>
</evidence>
<organism evidence="13 14">
    <name type="scientific">Candidatus Wildermuthbacteria bacterium RIFCSPHIGHO2_12_FULL_40_12</name>
    <dbReference type="NCBI Taxonomy" id="1802457"/>
    <lineage>
        <taxon>Bacteria</taxon>
        <taxon>Candidatus Wildermuthiibacteriota</taxon>
    </lineage>
</organism>
<dbReference type="UniPathway" id="UPA00031">
    <property type="reaction ID" value="UER00010"/>
</dbReference>
<gene>
    <name evidence="10" type="primary">hisH</name>
    <name evidence="13" type="ORF">A3F15_00335</name>
</gene>
<dbReference type="GO" id="GO:0005737">
    <property type="term" value="C:cytoplasm"/>
    <property type="evidence" value="ECO:0007669"/>
    <property type="project" value="UniProtKB-SubCell"/>
</dbReference>
<comment type="subcellular location">
    <subcellularLocation>
        <location evidence="10">Cytoplasm</location>
    </subcellularLocation>
</comment>
<evidence type="ECO:0000256" key="1">
    <source>
        <dbReference type="ARBA" id="ARBA00005091"/>
    </source>
</evidence>
<dbReference type="GO" id="GO:0016829">
    <property type="term" value="F:lyase activity"/>
    <property type="evidence" value="ECO:0007669"/>
    <property type="project" value="UniProtKB-KW"/>
</dbReference>
<dbReference type="PIRSF" id="PIRSF000495">
    <property type="entry name" value="Amidotransf_hisH"/>
    <property type="match status" value="1"/>
</dbReference>
<dbReference type="STRING" id="1802457.A3F15_00335"/>
<dbReference type="PROSITE" id="PS51273">
    <property type="entry name" value="GATASE_TYPE_1"/>
    <property type="match status" value="1"/>
</dbReference>
<dbReference type="GO" id="GO:0004359">
    <property type="term" value="F:glutaminase activity"/>
    <property type="evidence" value="ECO:0007669"/>
    <property type="project" value="UniProtKB-EC"/>
</dbReference>
<feature type="active site" description="Nucleophile" evidence="10 11">
    <location>
        <position position="80"/>
    </location>
</feature>
<keyword evidence="13" id="KW-0808">Transferase</keyword>
<evidence type="ECO:0000256" key="5">
    <source>
        <dbReference type="ARBA" id="ARBA00022962"/>
    </source>
</evidence>
<evidence type="ECO:0000313" key="13">
    <source>
        <dbReference type="EMBL" id="OHA70173.1"/>
    </source>
</evidence>
<comment type="subunit">
    <text evidence="2 10">Heterodimer of HisH and HisF.</text>
</comment>
<comment type="catalytic activity">
    <reaction evidence="9 10">
        <text>L-glutamine + H2O = L-glutamate + NH4(+)</text>
        <dbReference type="Rhea" id="RHEA:15889"/>
        <dbReference type="ChEBI" id="CHEBI:15377"/>
        <dbReference type="ChEBI" id="CHEBI:28938"/>
        <dbReference type="ChEBI" id="CHEBI:29985"/>
        <dbReference type="ChEBI" id="CHEBI:58359"/>
        <dbReference type="EC" id="3.5.1.2"/>
    </reaction>
</comment>
<dbReference type="EMBL" id="MHUC01000035">
    <property type="protein sequence ID" value="OHA70173.1"/>
    <property type="molecule type" value="Genomic_DNA"/>
</dbReference>
<keyword evidence="6 10" id="KW-0368">Histidine biosynthesis</keyword>
<feature type="domain" description="Glutamine amidotransferase" evidence="12">
    <location>
        <begin position="3"/>
        <end position="201"/>
    </location>
</feature>
<dbReference type="Gene3D" id="3.40.50.880">
    <property type="match status" value="1"/>
</dbReference>
<dbReference type="PANTHER" id="PTHR42701">
    <property type="entry name" value="IMIDAZOLE GLYCEROL PHOSPHATE SYNTHASE SUBUNIT HISH"/>
    <property type="match status" value="1"/>
</dbReference>
<keyword evidence="4 10" id="KW-0378">Hydrolase</keyword>
<evidence type="ECO:0000256" key="2">
    <source>
        <dbReference type="ARBA" id="ARBA00011152"/>
    </source>
</evidence>
<protein>
    <recommendedName>
        <fullName evidence="10">Imidazole glycerol phosphate synthase subunit HisH</fullName>
        <ecNumber evidence="10">4.3.2.10</ecNumber>
    </recommendedName>
    <alternativeName>
        <fullName evidence="10">IGP synthase glutaminase subunit</fullName>
        <ecNumber evidence="10">3.5.1.2</ecNumber>
    </alternativeName>
    <alternativeName>
        <fullName evidence="10">IGP synthase subunit HisH</fullName>
    </alternativeName>
    <alternativeName>
        <fullName evidence="10">ImGP synthase subunit HisH</fullName>
        <shortName evidence="10">IGPS subunit HisH</shortName>
    </alternativeName>
</protein>
<comment type="caution">
    <text evidence="13">The sequence shown here is derived from an EMBL/GenBank/DDBJ whole genome shotgun (WGS) entry which is preliminary data.</text>
</comment>
<evidence type="ECO:0000256" key="3">
    <source>
        <dbReference type="ARBA" id="ARBA00022605"/>
    </source>
</evidence>
<dbReference type="Proteomes" id="UP000177078">
    <property type="component" value="Unassembled WGS sequence"/>
</dbReference>
<keyword evidence="7 10" id="KW-0456">Lyase</keyword>
<evidence type="ECO:0000313" key="14">
    <source>
        <dbReference type="Proteomes" id="UP000177078"/>
    </source>
</evidence>
<dbReference type="GO" id="GO:0000105">
    <property type="term" value="P:L-histidine biosynthetic process"/>
    <property type="evidence" value="ECO:0007669"/>
    <property type="project" value="UniProtKB-UniRule"/>
</dbReference>
<evidence type="ECO:0000259" key="12">
    <source>
        <dbReference type="Pfam" id="PF00117"/>
    </source>
</evidence>
<evidence type="ECO:0000256" key="8">
    <source>
        <dbReference type="ARBA" id="ARBA00047838"/>
    </source>
</evidence>
<dbReference type="NCBIfam" id="TIGR01855">
    <property type="entry name" value="IMP_synth_hisH"/>
    <property type="match status" value="1"/>
</dbReference>
<keyword evidence="5 10" id="KW-0315">Glutamine amidotransferase</keyword>
<dbReference type="EC" id="4.3.2.10" evidence="10"/>
<dbReference type="EC" id="3.5.1.2" evidence="10"/>
<dbReference type="CDD" id="cd01748">
    <property type="entry name" value="GATase1_IGP_Synthase"/>
    <property type="match status" value="1"/>
</dbReference>
<sequence>MIVIIDYRMGNVGSILNMFKKIGCEAELSEDIETIKKASKLILPGVGSFDTGMQNINESGLFSVINDKVLQEKTPILGICLGMQLLAQQSEEGKEKGFGWIDGEVVKFKFQETDLKIPHMGWNTIDIKKADPIFNEMPKETRFYFVHSYHFVCDEKKNVLANTNYGYDFESVIRKDNIWGVQFHPEKSHKFGMQLLKNFTYSC</sequence>
<keyword evidence="3 10" id="KW-0028">Amino-acid biosynthesis</keyword>
<feature type="active site" evidence="10 11">
    <location>
        <position position="186"/>
    </location>
</feature>
<keyword evidence="10" id="KW-0963">Cytoplasm</keyword>
<comment type="pathway">
    <text evidence="1 10">Amino-acid biosynthesis; L-histidine biosynthesis; L-histidine from 5-phospho-alpha-D-ribose 1-diphosphate: step 5/9.</text>
</comment>
<dbReference type="GO" id="GO:0000107">
    <property type="term" value="F:imidazoleglycerol-phosphate synthase activity"/>
    <property type="evidence" value="ECO:0007669"/>
    <property type="project" value="UniProtKB-UniRule"/>
</dbReference>
<dbReference type="HAMAP" id="MF_00278">
    <property type="entry name" value="HisH"/>
    <property type="match status" value="1"/>
</dbReference>
<comment type="catalytic activity">
    <reaction evidence="8 10">
        <text>5-[(5-phospho-1-deoxy-D-ribulos-1-ylimino)methylamino]-1-(5-phospho-beta-D-ribosyl)imidazole-4-carboxamide + L-glutamine = D-erythro-1-(imidazol-4-yl)glycerol 3-phosphate + 5-amino-1-(5-phospho-beta-D-ribosyl)imidazole-4-carboxamide + L-glutamate + H(+)</text>
        <dbReference type="Rhea" id="RHEA:24793"/>
        <dbReference type="ChEBI" id="CHEBI:15378"/>
        <dbReference type="ChEBI" id="CHEBI:29985"/>
        <dbReference type="ChEBI" id="CHEBI:58278"/>
        <dbReference type="ChEBI" id="CHEBI:58359"/>
        <dbReference type="ChEBI" id="CHEBI:58475"/>
        <dbReference type="ChEBI" id="CHEBI:58525"/>
        <dbReference type="EC" id="4.3.2.10"/>
    </reaction>
</comment>
<evidence type="ECO:0000256" key="10">
    <source>
        <dbReference type="HAMAP-Rule" id="MF_00278"/>
    </source>
</evidence>
<name>A0A1G2RBH7_9BACT</name>
<evidence type="ECO:0000256" key="9">
    <source>
        <dbReference type="ARBA" id="ARBA00049534"/>
    </source>
</evidence>
<evidence type="ECO:0000256" key="6">
    <source>
        <dbReference type="ARBA" id="ARBA00023102"/>
    </source>
</evidence>